<dbReference type="GO" id="GO:0036376">
    <property type="term" value="P:sodium ion export across plasma membrane"/>
    <property type="evidence" value="ECO:0007669"/>
    <property type="project" value="InterPro"/>
</dbReference>
<sequence>MDWSTLTNFNVVISVLGGWLVLFGTFSYLIKETCYLSEAPASSSVSSSSSIGVQLPSRYLRKEWKSLSLLLGPGMIGMWAFTSGVVWLLVPDLPLVHALAIAACVTPTDPVLSTTIVKGRFADENVPEDLQQIIVAESGANDGSGAFSSAGTGMTIQSVVKVYETAKKKTRPNWMK</sequence>
<reference evidence="7" key="1">
    <citation type="submission" date="2023-02" db="EMBL/GenBank/DDBJ databases">
        <title>Colletotrichum kahawae CIFC_Que2 genome sequencing and assembly.</title>
        <authorList>
            <person name="Baroncelli R."/>
        </authorList>
    </citation>
    <scope>NUCLEOTIDE SEQUENCE</scope>
    <source>
        <strain evidence="7">CIFC_Que2</strain>
    </source>
</reference>
<protein>
    <submittedName>
        <fullName evidence="7">Na h antiporter</fullName>
    </submittedName>
</protein>
<evidence type="ECO:0000256" key="1">
    <source>
        <dbReference type="ARBA" id="ARBA00004141"/>
    </source>
</evidence>
<dbReference type="GO" id="GO:0015385">
    <property type="term" value="F:sodium:proton antiporter activity"/>
    <property type="evidence" value="ECO:0007669"/>
    <property type="project" value="InterPro"/>
</dbReference>
<dbReference type="GO" id="GO:0005886">
    <property type="term" value="C:plasma membrane"/>
    <property type="evidence" value="ECO:0007669"/>
    <property type="project" value="InterPro"/>
</dbReference>
<dbReference type="Pfam" id="PF00999">
    <property type="entry name" value="Na_H_Exchanger"/>
    <property type="match status" value="1"/>
</dbReference>
<dbReference type="AlphaFoldDB" id="A0AAE0D5E2"/>
<evidence type="ECO:0000256" key="3">
    <source>
        <dbReference type="ARBA" id="ARBA00022989"/>
    </source>
</evidence>
<comment type="caution">
    <text evidence="7">The sequence shown here is derived from an EMBL/GenBank/DDBJ whole genome shotgun (WGS) entry which is preliminary data.</text>
</comment>
<dbReference type="GO" id="GO:0042391">
    <property type="term" value="P:regulation of membrane potential"/>
    <property type="evidence" value="ECO:0007669"/>
    <property type="project" value="InterPro"/>
</dbReference>
<organism evidence="7 8">
    <name type="scientific">Colletotrichum kahawae</name>
    <name type="common">Coffee berry disease fungus</name>
    <dbReference type="NCBI Taxonomy" id="34407"/>
    <lineage>
        <taxon>Eukaryota</taxon>
        <taxon>Fungi</taxon>
        <taxon>Dikarya</taxon>
        <taxon>Ascomycota</taxon>
        <taxon>Pezizomycotina</taxon>
        <taxon>Sordariomycetes</taxon>
        <taxon>Hypocreomycetidae</taxon>
        <taxon>Glomerellales</taxon>
        <taxon>Glomerellaceae</taxon>
        <taxon>Colletotrichum</taxon>
        <taxon>Colletotrichum gloeosporioides species complex</taxon>
    </lineage>
</organism>
<feature type="transmembrane region" description="Helical" evidence="5">
    <location>
        <begin position="67"/>
        <end position="90"/>
    </location>
</feature>
<evidence type="ECO:0000259" key="6">
    <source>
        <dbReference type="Pfam" id="PF00999"/>
    </source>
</evidence>
<keyword evidence="8" id="KW-1185">Reference proteome</keyword>
<dbReference type="EMBL" id="VYYT01000221">
    <property type="protein sequence ID" value="KAK2755611.1"/>
    <property type="molecule type" value="Genomic_DNA"/>
</dbReference>
<dbReference type="PANTHER" id="PTHR31382:SF1">
    <property type="entry name" value="SODIUM ION_PROTON EXCHANGER (EUROFUNG)"/>
    <property type="match status" value="1"/>
</dbReference>
<keyword evidence="2 5" id="KW-0812">Transmembrane</keyword>
<dbReference type="InterPro" id="IPR006153">
    <property type="entry name" value="Cation/H_exchanger_TM"/>
</dbReference>
<dbReference type="InterPro" id="IPR004712">
    <property type="entry name" value="Na+/H+_antiporter_fungi"/>
</dbReference>
<evidence type="ECO:0000313" key="7">
    <source>
        <dbReference type="EMBL" id="KAK2755611.1"/>
    </source>
</evidence>
<feature type="transmembrane region" description="Helical" evidence="5">
    <location>
        <begin position="12"/>
        <end position="30"/>
    </location>
</feature>
<keyword evidence="3 5" id="KW-1133">Transmembrane helix</keyword>
<dbReference type="Gene3D" id="6.10.140.1330">
    <property type="match status" value="1"/>
</dbReference>
<feature type="domain" description="Cation/H+ exchanger transmembrane" evidence="6">
    <location>
        <begin position="51"/>
        <end position="150"/>
    </location>
</feature>
<evidence type="ECO:0000313" key="8">
    <source>
        <dbReference type="Proteomes" id="UP001281614"/>
    </source>
</evidence>
<proteinExistence type="predicted"/>
<comment type="subcellular location">
    <subcellularLocation>
        <location evidence="1">Membrane</location>
        <topology evidence="1">Multi-pass membrane protein</topology>
    </subcellularLocation>
</comment>
<dbReference type="Proteomes" id="UP001281614">
    <property type="component" value="Unassembled WGS sequence"/>
</dbReference>
<keyword evidence="4 5" id="KW-0472">Membrane</keyword>
<evidence type="ECO:0000256" key="2">
    <source>
        <dbReference type="ARBA" id="ARBA00022692"/>
    </source>
</evidence>
<evidence type="ECO:0000256" key="5">
    <source>
        <dbReference type="SAM" id="Phobius"/>
    </source>
</evidence>
<dbReference type="GO" id="GO:0120029">
    <property type="term" value="P:proton export across plasma membrane"/>
    <property type="evidence" value="ECO:0007669"/>
    <property type="project" value="InterPro"/>
</dbReference>
<name>A0AAE0D5E2_COLKA</name>
<dbReference type="PANTHER" id="PTHR31382">
    <property type="entry name" value="NA(+)/H(+) ANTIPORTER"/>
    <property type="match status" value="1"/>
</dbReference>
<gene>
    <name evidence="7" type="ORF">CKAH01_17346</name>
</gene>
<evidence type="ECO:0000256" key="4">
    <source>
        <dbReference type="ARBA" id="ARBA00023136"/>
    </source>
</evidence>
<accession>A0AAE0D5E2</accession>